<dbReference type="InterPro" id="IPR016082">
    <property type="entry name" value="Ribosomal_uL30_ferredoxin-like"/>
</dbReference>
<dbReference type="Gene3D" id="3.30.1390.20">
    <property type="entry name" value="Ribosomal protein L30, ferredoxin-like fold domain"/>
    <property type="match status" value="1"/>
</dbReference>
<dbReference type="SUPFAM" id="SSF55129">
    <property type="entry name" value="Ribosomal protein L30p/L7e"/>
    <property type="match status" value="1"/>
</dbReference>
<comment type="similarity">
    <text evidence="1">Belongs to the universal ribosomal protein uL30 family.</text>
</comment>
<protein>
    <recommendedName>
        <fullName evidence="5">50S ribosomal protein L30</fullName>
    </recommendedName>
</protein>
<reference evidence="7 8" key="1">
    <citation type="submission" date="2021-12" db="EMBL/GenBank/DDBJ databases">
        <title>Discovery of the Pendulisporaceae a myxobacterial family with distinct sporulation behavior and unique specialized metabolism.</title>
        <authorList>
            <person name="Garcia R."/>
            <person name="Popoff A."/>
            <person name="Bader C.D."/>
            <person name="Loehr J."/>
            <person name="Walesch S."/>
            <person name="Walt C."/>
            <person name="Boldt J."/>
            <person name="Bunk B."/>
            <person name="Haeckl F.J.F.P.J."/>
            <person name="Gunesch A.P."/>
            <person name="Birkelbach J."/>
            <person name="Nuebel U."/>
            <person name="Pietschmann T."/>
            <person name="Bach T."/>
            <person name="Mueller R."/>
        </authorList>
    </citation>
    <scope>NUCLEOTIDE SEQUENCE [LARGE SCALE GENOMIC DNA]</scope>
    <source>
        <strain evidence="7 8">MSr11954</strain>
    </source>
</reference>
<evidence type="ECO:0000259" key="6">
    <source>
        <dbReference type="Pfam" id="PF00327"/>
    </source>
</evidence>
<name>A0ABZ2M1D2_9BACT</name>
<keyword evidence="4" id="KW-0687">Ribonucleoprotein</keyword>
<dbReference type="EMBL" id="CP089984">
    <property type="protein sequence ID" value="WXB16923.1"/>
    <property type="molecule type" value="Genomic_DNA"/>
</dbReference>
<dbReference type="RefSeq" id="WP_394826554.1">
    <property type="nucleotide sequence ID" value="NZ_CP089984.1"/>
</dbReference>
<dbReference type="InterPro" id="IPR036919">
    <property type="entry name" value="Ribo_uL30_ferredoxin-like_sf"/>
</dbReference>
<dbReference type="Proteomes" id="UP001370348">
    <property type="component" value="Chromosome"/>
</dbReference>
<gene>
    <name evidence="7" type="primary">rpmD</name>
    <name evidence="7" type="ORF">LZC94_06530</name>
</gene>
<evidence type="ECO:0000256" key="4">
    <source>
        <dbReference type="ARBA" id="ARBA00023274"/>
    </source>
</evidence>
<comment type="subunit">
    <text evidence="2">Part of the 50S ribosomal subunit.</text>
</comment>
<keyword evidence="3 7" id="KW-0689">Ribosomal protein</keyword>
<accession>A0ABZ2M1D2</accession>
<sequence>MKANLVVRQTHSVIGQSETMRLTIKGLGLRGPGSSVTVKNTPSFRGAIKKVMHLVTVEEVDG</sequence>
<dbReference type="PIRSF" id="PIRSF002211">
    <property type="entry name" value="Ribosomal_L30_bac-type"/>
    <property type="match status" value="1"/>
</dbReference>
<dbReference type="CDD" id="cd01658">
    <property type="entry name" value="Ribosomal_L30"/>
    <property type="match status" value="1"/>
</dbReference>
<dbReference type="NCBIfam" id="TIGR01308">
    <property type="entry name" value="rpmD_bact"/>
    <property type="match status" value="1"/>
</dbReference>
<dbReference type="PANTHER" id="PTHR15892:SF2">
    <property type="entry name" value="LARGE RIBOSOMAL SUBUNIT PROTEIN UL30M"/>
    <property type="match status" value="1"/>
</dbReference>
<feature type="domain" description="Large ribosomal subunit protein uL30-like ferredoxin-like fold" evidence="6">
    <location>
        <begin position="6"/>
        <end position="55"/>
    </location>
</feature>
<dbReference type="HAMAP" id="MF_01371_B">
    <property type="entry name" value="Ribosomal_uL30_B"/>
    <property type="match status" value="1"/>
</dbReference>
<evidence type="ECO:0000313" key="7">
    <source>
        <dbReference type="EMBL" id="WXB16923.1"/>
    </source>
</evidence>
<evidence type="ECO:0000256" key="5">
    <source>
        <dbReference type="ARBA" id="ARBA00035492"/>
    </source>
</evidence>
<evidence type="ECO:0000256" key="2">
    <source>
        <dbReference type="ARBA" id="ARBA00011838"/>
    </source>
</evidence>
<evidence type="ECO:0000256" key="3">
    <source>
        <dbReference type="ARBA" id="ARBA00022980"/>
    </source>
</evidence>
<dbReference type="Pfam" id="PF00327">
    <property type="entry name" value="Ribosomal_L30"/>
    <property type="match status" value="1"/>
</dbReference>
<proteinExistence type="inferred from homology"/>
<dbReference type="InterPro" id="IPR005996">
    <property type="entry name" value="Ribosomal_uL30_bac-type"/>
</dbReference>
<evidence type="ECO:0000256" key="1">
    <source>
        <dbReference type="ARBA" id="ARBA00007594"/>
    </source>
</evidence>
<dbReference type="PANTHER" id="PTHR15892">
    <property type="entry name" value="MITOCHONDRIAL RIBOSOMAL PROTEIN L30"/>
    <property type="match status" value="1"/>
</dbReference>
<dbReference type="GO" id="GO:0005840">
    <property type="term" value="C:ribosome"/>
    <property type="evidence" value="ECO:0007669"/>
    <property type="project" value="UniProtKB-KW"/>
</dbReference>
<organism evidence="7 8">
    <name type="scientific">Pendulispora albinea</name>
    <dbReference type="NCBI Taxonomy" id="2741071"/>
    <lineage>
        <taxon>Bacteria</taxon>
        <taxon>Pseudomonadati</taxon>
        <taxon>Myxococcota</taxon>
        <taxon>Myxococcia</taxon>
        <taxon>Myxococcales</taxon>
        <taxon>Sorangiineae</taxon>
        <taxon>Pendulisporaceae</taxon>
        <taxon>Pendulispora</taxon>
    </lineage>
</organism>
<keyword evidence="8" id="KW-1185">Reference proteome</keyword>
<evidence type="ECO:0000313" key="8">
    <source>
        <dbReference type="Proteomes" id="UP001370348"/>
    </source>
</evidence>